<evidence type="ECO:0008006" key="4">
    <source>
        <dbReference type="Google" id="ProtNLM"/>
    </source>
</evidence>
<feature type="chain" id="PRO_5022091058" description="Bifunctional inhibitor/plant lipid transfer protein/seed storage helical domain-containing protein" evidence="1">
    <location>
        <begin position="29"/>
        <end position="81"/>
    </location>
</feature>
<gene>
    <name evidence="2" type="ORF">ANE_LOCUS20978</name>
</gene>
<organism evidence="2 3">
    <name type="scientific">Arabis nemorensis</name>
    <dbReference type="NCBI Taxonomy" id="586526"/>
    <lineage>
        <taxon>Eukaryota</taxon>
        <taxon>Viridiplantae</taxon>
        <taxon>Streptophyta</taxon>
        <taxon>Embryophyta</taxon>
        <taxon>Tracheophyta</taxon>
        <taxon>Spermatophyta</taxon>
        <taxon>Magnoliopsida</taxon>
        <taxon>eudicotyledons</taxon>
        <taxon>Gunneridae</taxon>
        <taxon>Pentapetalae</taxon>
        <taxon>rosids</taxon>
        <taxon>malvids</taxon>
        <taxon>Brassicales</taxon>
        <taxon>Brassicaceae</taxon>
        <taxon>Arabideae</taxon>
        <taxon>Arabis</taxon>
    </lineage>
</organism>
<feature type="signal peptide" evidence="1">
    <location>
        <begin position="1"/>
        <end position="28"/>
    </location>
</feature>
<dbReference type="Proteomes" id="UP000489600">
    <property type="component" value="Unassembled WGS sequence"/>
</dbReference>
<evidence type="ECO:0000313" key="3">
    <source>
        <dbReference type="Proteomes" id="UP000489600"/>
    </source>
</evidence>
<dbReference type="SUPFAM" id="SSF47699">
    <property type="entry name" value="Bifunctional inhibitor/lipid-transfer protein/seed storage 2S albumin"/>
    <property type="match status" value="1"/>
</dbReference>
<name>A0A565CA49_9BRAS</name>
<reference evidence="2" key="1">
    <citation type="submission" date="2019-07" db="EMBL/GenBank/DDBJ databases">
        <authorList>
            <person name="Dittberner H."/>
        </authorList>
    </citation>
    <scope>NUCLEOTIDE SEQUENCE [LARGE SCALE GENOMIC DNA]</scope>
</reference>
<comment type="caution">
    <text evidence="2">The sequence shown here is derived from an EMBL/GenBank/DDBJ whole genome shotgun (WGS) entry which is preliminary data.</text>
</comment>
<evidence type="ECO:0000313" key="2">
    <source>
        <dbReference type="EMBL" id="VVB10534.1"/>
    </source>
</evidence>
<keyword evidence="1" id="KW-0732">Signal</keyword>
<sequence>MGSGMITTMVIALAFFMIGSDNFHVATAATCGADLSGLVNECERYVDNAGPPSQSCCDLIRPIDCLNNNDADDDVIRIWVL</sequence>
<protein>
    <recommendedName>
        <fullName evidence="4">Bifunctional inhibitor/plant lipid transfer protein/seed storage helical domain-containing protein</fullName>
    </recommendedName>
</protein>
<dbReference type="InterPro" id="IPR036312">
    <property type="entry name" value="Bifun_inhib/LTP/seed_sf"/>
</dbReference>
<keyword evidence="3" id="KW-1185">Reference proteome</keyword>
<dbReference type="OrthoDB" id="653734at2759"/>
<evidence type="ECO:0000256" key="1">
    <source>
        <dbReference type="SAM" id="SignalP"/>
    </source>
</evidence>
<dbReference type="EMBL" id="CABITT030000007">
    <property type="protein sequence ID" value="VVB10534.1"/>
    <property type="molecule type" value="Genomic_DNA"/>
</dbReference>
<dbReference type="AlphaFoldDB" id="A0A565CA49"/>
<accession>A0A565CA49</accession>
<proteinExistence type="predicted"/>